<feature type="domain" description="Ion transport" evidence="7">
    <location>
        <begin position="1253"/>
        <end position="1508"/>
    </location>
</feature>
<feature type="transmembrane region" description="Helical" evidence="6">
    <location>
        <begin position="1058"/>
        <end position="1077"/>
    </location>
</feature>
<feature type="transmembrane region" description="Helical" evidence="6">
    <location>
        <begin position="928"/>
        <end position="946"/>
    </location>
</feature>
<feature type="transmembrane region" description="Helical" evidence="6">
    <location>
        <begin position="1283"/>
        <end position="1304"/>
    </location>
</feature>
<evidence type="ECO:0000259" key="7">
    <source>
        <dbReference type="Pfam" id="PF00520"/>
    </source>
</evidence>
<feature type="domain" description="Ion transport" evidence="7">
    <location>
        <begin position="81"/>
        <end position="370"/>
    </location>
</feature>
<dbReference type="PANTHER" id="PTHR46141">
    <property type="entry name" value="SODIUM LEAK CHANNEL NON-SELECTIVE PROTEIN"/>
    <property type="match status" value="1"/>
</dbReference>
<feature type="transmembrane region" description="Helical" evidence="6">
    <location>
        <begin position="606"/>
        <end position="632"/>
    </location>
</feature>
<sequence>MLKVSNPPRPPQSAPVNVVIVIRTSNQAKNMEGKSSHVVDSDFQSSSTNLWPMKQAYFPDAIVDDEDDDEESRKLAWLKSWWFKRLTQVCSVVSVISMSLNSPATFERFPALFFVTLTLDIAVAIVLTIEMIAQIHKFSFIVEIRAYLKRRNCIFNFIMVILIWVSIILQFVELKGIKPKPYIIFSIPRAPRALIMLRVFKVFVNFRLSDEVSRRSRRQIWSVTIFFTYFMTLASIIGIQMFGAKNHYCVRNSTDLNNVTYSDLLLPEARCSMSNEKGYFCPSNYSCESINLNAFMADRQYFDHFIYSILTVYFSSTQEGWVLVMYQMMNVRSRLLVVIYFILLIFFIAWLVKNVFIAVVSETFADLRSQYTISRRQTRRRRYTGLSSLVIKDHGTGWHLVSVDHEASKGHAPLPVRRVMSSVFVKVFIILCVLVDALIQAYNAWWRYLAQFMFTILFDIEALLKIWCSGFRPYLNNSRMQFIEFVIAVGSTIFAIPVVMGYDGFSVFHVMRVVRLIGAVPGLQAFCLKIFGTGKKLGSIILLTFFFVMLLSAMSMQLFSTLKDGNDYLFGTYLQSLQSMFQILTQEGWVEVMEKSMKSAEKYGALFVALFLLAYHLFSSLIIMSVFVAVIVDNLEVDEDVKIMKQRKMGEETNYTQEKLPLRIRIYERFKDDPRLVKMSRLKFASEFPTPKIRESFMRRFVNTESVNDLPLELSSEGGEGSTASQMIVSRRPGLHLPVELLNSSVPEVNRSTKIFRKQSTVSALINDSNHRRTLAQLSPTDITPYGKKNTGFRSASRRFRAGGGRGGRAAVTEADVKRAIEMTSQGGKKLHSQLSQEDSHRGKNWDIQTVREKREQAESRRRLQEETLRENHPFFDQPLFALPRDSWFRNFLQSIVHARYIVPPGYRNRSSMISMETIQKSLASQTYLEWVMVFITLASCLSMMVETQEMSTFENAWTSTFEHFFVVAMSLELGIRILADGLIFTPNAVIQNFGGVLDVFIYLQGLVYVCLQPKQVRAGSAAQMLMIFRCLRPLRIITLMPKMKKVIMELVGGYKEILKVSALQLILMFSFAIYGVQVFSGKLGRCNDIDITTKDNCTGLFNIKLASPRELTILAGDIPEMKVPRVWKNPRNFDFDNVINAFLALVEVLSLEGWLEVRDVVDSAVGPQYGIYVHVYVLFGSMIGLTLFVGVVVTNFNEHKGIALLTVDQRRWQDLKKRLKLAQPLHLPPRPDDPGIRKTLYDIIQSILYRRIVAVIVLLECTTLAVGQWTTVEAATRDGVTSLAAGCTLFFVIDAILKIISYTFEGYWRSMRNRFDMFLTSLGILWVILNFSLDRSDGAYTMALIFGVVIIVFRFLTLSGKHNTLKMLMLTVVMSLVKSFFTIAVLVILMMCYSLAGVILFGSVKYGEAIKRYANFQTSFNAMILLFRITTGEDWNKVMHDCMVDEPYCTPADPGECSTNNPHCWRTDCGNSAASVTYFLSFYVLVTFVLLNVFVAVIIENFSLFYASDEDSILSNTDLRDFQMAWNLVDKGRRGVMSVPQARLFLRVYIFFKQNNILKGRLGVDERSVTFRHMCCEIEKLRNGGDVSFHDVLGVIAYRTVDISRCLQLEELLEREELEYTIDQEVAIQTIRDWFIKLRMKRERERQQKEARASPLVSSNESINNAGLNDESDREREQREREQRDRFSSGEEEEKEAEKIPVSRTLSSQSAGFLAPPSTPPRQRKFSGPDRVLSQRKTSTVTFPTEIVEPPPAPPVVRSRHKQPPVEHKESGEVKDWWTAQMKDDSEFPAP</sequence>
<feature type="transmembrane region" description="Helical" evidence="6">
    <location>
        <begin position="1176"/>
        <end position="1197"/>
    </location>
</feature>
<keyword evidence="3 6" id="KW-1133">Transmembrane helix</keyword>
<feature type="compositionally biased region" description="Basic and acidic residues" evidence="5">
    <location>
        <begin position="1672"/>
        <end position="1690"/>
    </location>
</feature>
<dbReference type="SUPFAM" id="SSF81324">
    <property type="entry name" value="Voltage-gated potassium channels"/>
    <property type="match status" value="4"/>
</dbReference>
<dbReference type="FunFam" id="1.10.287.70:FF:000061">
    <property type="entry name" value="Sodium leak channel non-selective protein"/>
    <property type="match status" value="1"/>
</dbReference>
<dbReference type="GO" id="GO:0005886">
    <property type="term" value="C:plasma membrane"/>
    <property type="evidence" value="ECO:0007669"/>
    <property type="project" value="TreeGrafter"/>
</dbReference>
<dbReference type="Gene3D" id="1.20.120.350">
    <property type="entry name" value="Voltage-gated potassium channels. Chain C"/>
    <property type="match status" value="4"/>
</dbReference>
<evidence type="ECO:0000256" key="6">
    <source>
        <dbReference type="SAM" id="Phobius"/>
    </source>
</evidence>
<feature type="transmembrane region" description="Helical" evidence="6">
    <location>
        <begin position="220"/>
        <end position="242"/>
    </location>
</feature>
<dbReference type="InterPro" id="IPR005821">
    <property type="entry name" value="Ion_trans_dom"/>
</dbReference>
<feature type="transmembrane region" description="Helical" evidence="6">
    <location>
        <begin position="991"/>
        <end position="1012"/>
    </location>
</feature>
<feature type="transmembrane region" description="Helical" evidence="6">
    <location>
        <begin position="540"/>
        <end position="562"/>
    </location>
</feature>
<protein>
    <submittedName>
        <fullName evidence="9">Sodium leak channel non-selective protein-like</fullName>
    </submittedName>
</protein>
<reference evidence="9" key="1">
    <citation type="submission" date="2025-08" db="UniProtKB">
        <authorList>
            <consortium name="RefSeq"/>
        </authorList>
    </citation>
    <scope>IDENTIFICATION</scope>
    <source>
        <tissue evidence="9">Tentacle</tissue>
    </source>
</reference>
<evidence type="ECO:0000256" key="4">
    <source>
        <dbReference type="ARBA" id="ARBA00023136"/>
    </source>
</evidence>
<dbReference type="RefSeq" id="XP_031558376.1">
    <property type="nucleotide sequence ID" value="XM_031702516.1"/>
</dbReference>
<dbReference type="InterPro" id="IPR028823">
    <property type="entry name" value="NALCN"/>
</dbReference>
<proteinExistence type="predicted"/>
<feature type="transmembrane region" description="Helical" evidence="6">
    <location>
        <begin position="305"/>
        <end position="326"/>
    </location>
</feature>
<organism evidence="8 9">
    <name type="scientific">Actinia tenebrosa</name>
    <name type="common">Australian red waratah sea anemone</name>
    <dbReference type="NCBI Taxonomy" id="6105"/>
    <lineage>
        <taxon>Eukaryota</taxon>
        <taxon>Metazoa</taxon>
        <taxon>Cnidaria</taxon>
        <taxon>Anthozoa</taxon>
        <taxon>Hexacorallia</taxon>
        <taxon>Actiniaria</taxon>
        <taxon>Actiniidae</taxon>
        <taxon>Actinia</taxon>
    </lineage>
</organism>
<feature type="transmembrane region" description="Helical" evidence="6">
    <location>
        <begin position="333"/>
        <end position="350"/>
    </location>
</feature>
<dbReference type="GO" id="GO:0032230">
    <property type="term" value="P:positive regulation of synaptic transmission, GABAergic"/>
    <property type="evidence" value="ECO:0007669"/>
    <property type="project" value="TreeGrafter"/>
</dbReference>
<feature type="transmembrane region" description="Helical" evidence="6">
    <location>
        <begin position="1369"/>
        <end position="1397"/>
    </location>
</feature>
<feature type="transmembrane region" description="Helical" evidence="6">
    <location>
        <begin position="1340"/>
        <end position="1357"/>
    </location>
</feature>
<keyword evidence="4 6" id="KW-0472">Membrane</keyword>
<feature type="transmembrane region" description="Helical" evidence="6">
    <location>
        <begin position="112"/>
        <end position="133"/>
    </location>
</feature>
<keyword evidence="2 6" id="KW-0812">Transmembrane</keyword>
<feature type="transmembrane region" description="Helical" evidence="6">
    <location>
        <begin position="1249"/>
        <end position="1271"/>
    </location>
</feature>
<dbReference type="OrthoDB" id="10069766at2759"/>
<feature type="domain" description="Ion transport" evidence="7">
    <location>
        <begin position="927"/>
        <end position="1200"/>
    </location>
</feature>
<feature type="region of interest" description="Disordered" evidence="5">
    <location>
        <begin position="825"/>
        <end position="845"/>
    </location>
</feature>
<dbReference type="KEGG" id="aten:116294845"/>
<evidence type="ECO:0000256" key="3">
    <source>
        <dbReference type="ARBA" id="ARBA00022989"/>
    </source>
</evidence>
<feature type="domain" description="Ion transport" evidence="7">
    <location>
        <begin position="426"/>
        <end position="636"/>
    </location>
</feature>
<dbReference type="FunCoup" id="A0A6P8HSG0">
    <property type="interactions" value="393"/>
</dbReference>
<dbReference type="InParanoid" id="A0A6P8HSG0"/>
<evidence type="ECO:0000313" key="9">
    <source>
        <dbReference type="RefSeq" id="XP_031558376.1"/>
    </source>
</evidence>
<feature type="compositionally biased region" description="Basic and acidic residues" evidence="5">
    <location>
        <begin position="1765"/>
        <end position="1792"/>
    </location>
</feature>
<dbReference type="Proteomes" id="UP000515163">
    <property type="component" value="Unplaced"/>
</dbReference>
<feature type="region of interest" description="Disordered" evidence="5">
    <location>
        <begin position="1647"/>
        <end position="1792"/>
    </location>
</feature>
<evidence type="ECO:0000256" key="5">
    <source>
        <dbReference type="SAM" id="MobiDB-lite"/>
    </source>
</evidence>
<comment type="subcellular location">
    <subcellularLocation>
        <location evidence="1">Membrane</location>
        <topology evidence="1">Multi-pass membrane protein</topology>
    </subcellularLocation>
</comment>
<dbReference type="InterPro" id="IPR027359">
    <property type="entry name" value="Volt_channel_dom_sf"/>
</dbReference>
<name>A0A6P8HSG0_ACTTE</name>
<evidence type="ECO:0000256" key="2">
    <source>
        <dbReference type="ARBA" id="ARBA00022692"/>
    </source>
</evidence>
<dbReference type="GO" id="GO:0005261">
    <property type="term" value="F:monoatomic cation channel activity"/>
    <property type="evidence" value="ECO:0007669"/>
    <property type="project" value="InterPro"/>
</dbReference>
<feature type="compositionally biased region" description="Polar residues" evidence="5">
    <location>
        <begin position="1657"/>
        <end position="1668"/>
    </location>
</feature>
<feature type="transmembrane region" description="Helical" evidence="6">
    <location>
        <begin position="423"/>
        <end position="442"/>
    </location>
</feature>
<feature type="transmembrane region" description="Helical" evidence="6">
    <location>
        <begin position="154"/>
        <end position="172"/>
    </location>
</feature>
<gene>
    <name evidence="9" type="primary">LOC116294845</name>
</gene>
<feature type="transmembrane region" description="Helical" evidence="6">
    <location>
        <begin position="480"/>
        <end position="500"/>
    </location>
</feature>
<feature type="compositionally biased region" description="Polar residues" evidence="5">
    <location>
        <begin position="825"/>
        <end position="837"/>
    </location>
</feature>
<dbReference type="Gene3D" id="1.10.287.70">
    <property type="match status" value="4"/>
</dbReference>
<dbReference type="Pfam" id="PF00520">
    <property type="entry name" value="Ion_trans"/>
    <property type="match status" value="4"/>
</dbReference>
<accession>A0A6P8HSG0</accession>
<feature type="transmembrane region" description="Helical" evidence="6">
    <location>
        <begin position="1481"/>
        <end position="1500"/>
    </location>
</feature>
<dbReference type="GeneID" id="116294845"/>
<evidence type="ECO:0000256" key="1">
    <source>
        <dbReference type="ARBA" id="ARBA00004141"/>
    </source>
</evidence>
<evidence type="ECO:0000313" key="8">
    <source>
        <dbReference type="Proteomes" id="UP000515163"/>
    </source>
</evidence>
<dbReference type="PANTHER" id="PTHR46141:SF1">
    <property type="entry name" value="SODIUM LEAK CHANNEL NALCN"/>
    <property type="match status" value="1"/>
</dbReference>
<dbReference type="GO" id="GO:0032224">
    <property type="term" value="P:positive regulation of synaptic transmission, cholinergic"/>
    <property type="evidence" value="ECO:0007669"/>
    <property type="project" value="TreeGrafter"/>
</dbReference>
<keyword evidence="8" id="KW-1185">Reference proteome</keyword>